<dbReference type="EMBL" id="BNAS01000005">
    <property type="protein sequence ID" value="GHH76479.1"/>
    <property type="molecule type" value="Genomic_DNA"/>
</dbReference>
<reference evidence="2" key="2">
    <citation type="submission" date="2020-09" db="EMBL/GenBank/DDBJ databases">
        <authorList>
            <person name="Sun Q."/>
            <person name="Zhou Y."/>
        </authorList>
    </citation>
    <scope>NUCLEOTIDE SEQUENCE</scope>
    <source>
        <strain evidence="2">CGMCC 4.7398</strain>
    </source>
</reference>
<dbReference type="InterPro" id="IPR007345">
    <property type="entry name" value="Polysacch_pyruvyl_Trfase"/>
</dbReference>
<evidence type="ECO:0000313" key="3">
    <source>
        <dbReference type="Proteomes" id="UP000627369"/>
    </source>
</evidence>
<name>A0A919KY80_9MICO</name>
<reference evidence="2" key="1">
    <citation type="journal article" date="2014" name="Int. J. Syst. Evol. Microbiol.">
        <title>Complete genome sequence of Corynebacterium casei LMG S-19264T (=DSM 44701T), isolated from a smear-ripened cheese.</title>
        <authorList>
            <consortium name="US DOE Joint Genome Institute (JGI-PGF)"/>
            <person name="Walter F."/>
            <person name="Albersmeier A."/>
            <person name="Kalinowski J."/>
            <person name="Ruckert C."/>
        </authorList>
    </citation>
    <scope>NUCLEOTIDE SEQUENCE</scope>
    <source>
        <strain evidence="2">CGMCC 4.7398</strain>
    </source>
</reference>
<evidence type="ECO:0000313" key="2">
    <source>
        <dbReference type="EMBL" id="GHH76479.1"/>
    </source>
</evidence>
<keyword evidence="3" id="KW-1185">Reference proteome</keyword>
<gene>
    <name evidence="2" type="primary">gumL</name>
    <name evidence="2" type="ORF">GCM10017772_35240</name>
</gene>
<dbReference type="Proteomes" id="UP000627369">
    <property type="component" value="Unassembled WGS sequence"/>
</dbReference>
<feature type="domain" description="Polysaccharide pyruvyl transferase" evidence="1">
    <location>
        <begin position="73"/>
        <end position="203"/>
    </location>
</feature>
<accession>A0A919KY80</accession>
<dbReference type="AlphaFoldDB" id="A0A919KY80"/>
<sequence>METFAWNPRHNRLPRPFRDRFIGPRTNNFGDLLGPLIVQGICDREDLGWHAPTRPGRLITVGSVMHVASDADVIWGSGVNPAVRAARHRFTALDVRAVRGPRTHAFLADRGQDVPAVYGDPALLLPDLFPVLARWSVTKTHALTVVPNLHDWDRLKGHPRAVSPRSGLWHVLRTIAQSERVIASSLHGVVVAEALGIQATLLGGHEKPFKYQDYYEGTGRPMPTLAATIDEALRRPAETPDLSGWNGDALYRAFPTDLWDGAASGRSLAPIGTA</sequence>
<comment type="caution">
    <text evidence="2">The sequence shown here is derived from an EMBL/GenBank/DDBJ whole genome shotgun (WGS) entry which is preliminary data.</text>
</comment>
<dbReference type="Pfam" id="PF04230">
    <property type="entry name" value="PS_pyruv_trans"/>
    <property type="match status" value="1"/>
</dbReference>
<protein>
    <submittedName>
        <fullName evidence="2">GumL protein</fullName>
    </submittedName>
</protein>
<evidence type="ECO:0000259" key="1">
    <source>
        <dbReference type="Pfam" id="PF04230"/>
    </source>
</evidence>
<proteinExistence type="predicted"/>
<organism evidence="2 3">
    <name type="scientific">Promicromonospora soli</name>
    <dbReference type="NCBI Taxonomy" id="2035533"/>
    <lineage>
        <taxon>Bacteria</taxon>
        <taxon>Bacillati</taxon>
        <taxon>Actinomycetota</taxon>
        <taxon>Actinomycetes</taxon>
        <taxon>Micrococcales</taxon>
        <taxon>Promicromonosporaceae</taxon>
        <taxon>Promicromonospora</taxon>
    </lineage>
</organism>